<sequence>MDMIEPNIQDQEFIQAIFNTVIDPLVIINDQGVVLAANAATEAVFGWSKYELVGASVQMLMPEALARRHHSFIQQYLNSGTGSVIGQGREVEAVTKDGRLIPIHLSIGHCEIRGRHFFTGVIRDLTEQKRTQSLLAQREKILEGVLNAPDEVIVVFDDSGSIVLSNDAAAKSLGFAVSDMVGKSLGQLMQADLASTRNDLIQQAFRTGKAQRFMDTRDGCYYENLISPVLNDEGEVELVTVFARDITSLKASEAKLVKETKRAEMANRAKTEFLSNMSHELRTPLNSVVGFAHLLNEDNSLNEDQQDSVSYIAQAGEHLKNLIEDILDLARIEAGRLSITSSVFDFSVLLLEVLDMFGQRLDSNNVHCKTLLAQETAWVCADRTRLKQVLLNFMDNAIKYNRPKGSIEIITRVDDQGMLEVSFIDTGVGISEENLKSLFQPFNRLGYESSGIPGTGIGLVLSKRLVESMKGVVRVSSEEGKGSCFSLTLPFAEDNEPHRPQPSAEMHTGTTSMTADASLKLLYIEDSESNIALMERFIHDHLEWQFHVSRSGLDAPKLAQNLQPDVILLDINLEDVNGLEVAIMLNHSPLTQHIPIIAVTADASEETRQACEYAGIHLVHTKPVDFILLEKVLKALSS</sequence>
<gene>
    <name evidence="11" type="ORF">GCM10022277_21950</name>
</gene>
<dbReference type="InterPro" id="IPR003661">
    <property type="entry name" value="HisK_dim/P_dom"/>
</dbReference>
<comment type="caution">
    <text evidence="11">The sequence shown here is derived from an EMBL/GenBank/DDBJ whole genome shotgun (WGS) entry which is preliminary data.</text>
</comment>
<evidence type="ECO:0000256" key="6">
    <source>
        <dbReference type="PROSITE-ProRule" id="PRU00169"/>
    </source>
</evidence>
<dbReference type="CDD" id="cd17546">
    <property type="entry name" value="REC_hyHK_CKI1_RcsC-like"/>
    <property type="match status" value="1"/>
</dbReference>
<feature type="modified residue" description="4-aspartylphosphate" evidence="6">
    <location>
        <position position="570"/>
    </location>
</feature>
<reference evidence="12" key="1">
    <citation type="journal article" date="2019" name="Int. J. Syst. Evol. Microbiol.">
        <title>The Global Catalogue of Microorganisms (GCM) 10K type strain sequencing project: providing services to taxonomists for standard genome sequencing and annotation.</title>
        <authorList>
            <consortium name="The Broad Institute Genomics Platform"/>
            <consortium name="The Broad Institute Genome Sequencing Center for Infectious Disease"/>
            <person name="Wu L."/>
            <person name="Ma J."/>
        </authorList>
    </citation>
    <scope>NUCLEOTIDE SEQUENCE [LARGE SCALE GENOMIC DNA]</scope>
    <source>
        <strain evidence="12">JCM 17551</strain>
    </source>
</reference>
<dbReference type="InterPro" id="IPR013767">
    <property type="entry name" value="PAS_fold"/>
</dbReference>
<keyword evidence="4" id="KW-0808">Transferase</keyword>
<dbReference type="PROSITE" id="PS50110">
    <property type="entry name" value="RESPONSE_REGULATORY"/>
    <property type="match status" value="1"/>
</dbReference>
<dbReference type="SMART" id="SM00387">
    <property type="entry name" value="HATPase_c"/>
    <property type="match status" value="1"/>
</dbReference>
<evidence type="ECO:0000259" key="9">
    <source>
        <dbReference type="PROSITE" id="PS50112"/>
    </source>
</evidence>
<dbReference type="InterPro" id="IPR005467">
    <property type="entry name" value="His_kinase_dom"/>
</dbReference>
<dbReference type="NCBIfam" id="TIGR00229">
    <property type="entry name" value="sensory_box"/>
    <property type="match status" value="2"/>
</dbReference>
<evidence type="ECO:0000313" key="12">
    <source>
        <dbReference type="Proteomes" id="UP001501565"/>
    </source>
</evidence>
<evidence type="ECO:0000256" key="1">
    <source>
        <dbReference type="ARBA" id="ARBA00000085"/>
    </source>
</evidence>
<evidence type="ECO:0000256" key="2">
    <source>
        <dbReference type="ARBA" id="ARBA00012438"/>
    </source>
</evidence>
<dbReference type="EC" id="2.7.13.3" evidence="2"/>
<feature type="domain" description="Histidine kinase" evidence="7">
    <location>
        <begin position="276"/>
        <end position="493"/>
    </location>
</feature>
<dbReference type="Gene3D" id="3.30.450.20">
    <property type="entry name" value="PAS domain"/>
    <property type="match status" value="2"/>
</dbReference>
<dbReference type="SUPFAM" id="SSF47384">
    <property type="entry name" value="Homodimeric domain of signal transducing histidine kinase"/>
    <property type="match status" value="1"/>
</dbReference>
<dbReference type="InterPro" id="IPR000014">
    <property type="entry name" value="PAS"/>
</dbReference>
<dbReference type="SMART" id="SM00388">
    <property type="entry name" value="HisKA"/>
    <property type="match status" value="1"/>
</dbReference>
<evidence type="ECO:0000256" key="4">
    <source>
        <dbReference type="ARBA" id="ARBA00022679"/>
    </source>
</evidence>
<dbReference type="PROSITE" id="PS50113">
    <property type="entry name" value="PAC"/>
    <property type="match status" value="2"/>
</dbReference>
<evidence type="ECO:0000259" key="10">
    <source>
        <dbReference type="PROSITE" id="PS50113"/>
    </source>
</evidence>
<dbReference type="Gene3D" id="3.40.50.2300">
    <property type="match status" value="1"/>
</dbReference>
<dbReference type="Pfam" id="PF00072">
    <property type="entry name" value="Response_reg"/>
    <property type="match status" value="1"/>
</dbReference>
<feature type="domain" description="PAS" evidence="9">
    <location>
        <begin position="10"/>
        <end position="80"/>
    </location>
</feature>
<comment type="catalytic activity">
    <reaction evidence="1">
        <text>ATP + protein L-histidine = ADP + protein N-phospho-L-histidine.</text>
        <dbReference type="EC" id="2.7.13.3"/>
    </reaction>
</comment>
<dbReference type="Proteomes" id="UP001501565">
    <property type="component" value="Unassembled WGS sequence"/>
</dbReference>
<dbReference type="PROSITE" id="PS50112">
    <property type="entry name" value="PAS"/>
    <property type="match status" value="2"/>
</dbReference>
<dbReference type="InterPro" id="IPR003594">
    <property type="entry name" value="HATPase_dom"/>
</dbReference>
<dbReference type="InterPro" id="IPR001789">
    <property type="entry name" value="Sig_transdc_resp-reg_receiver"/>
</dbReference>
<feature type="domain" description="PAS" evidence="9">
    <location>
        <begin position="138"/>
        <end position="208"/>
    </location>
</feature>
<dbReference type="CDD" id="cd00130">
    <property type="entry name" value="PAS"/>
    <property type="match status" value="2"/>
</dbReference>
<dbReference type="Pfam" id="PF00989">
    <property type="entry name" value="PAS"/>
    <property type="match status" value="1"/>
</dbReference>
<dbReference type="SUPFAM" id="SSF55874">
    <property type="entry name" value="ATPase domain of HSP90 chaperone/DNA topoisomerase II/histidine kinase"/>
    <property type="match status" value="1"/>
</dbReference>
<dbReference type="Pfam" id="PF02518">
    <property type="entry name" value="HATPase_c"/>
    <property type="match status" value="1"/>
</dbReference>
<dbReference type="InterPro" id="IPR011006">
    <property type="entry name" value="CheY-like_superfamily"/>
</dbReference>
<feature type="domain" description="Response regulatory" evidence="8">
    <location>
        <begin position="520"/>
        <end position="637"/>
    </location>
</feature>
<dbReference type="Pfam" id="PF08448">
    <property type="entry name" value="PAS_4"/>
    <property type="match status" value="1"/>
</dbReference>
<dbReference type="Pfam" id="PF00512">
    <property type="entry name" value="HisKA"/>
    <property type="match status" value="1"/>
</dbReference>
<dbReference type="PANTHER" id="PTHR43047:SF72">
    <property type="entry name" value="OSMOSENSING HISTIDINE PROTEIN KINASE SLN1"/>
    <property type="match status" value="1"/>
</dbReference>
<dbReference type="SUPFAM" id="SSF55785">
    <property type="entry name" value="PYP-like sensor domain (PAS domain)"/>
    <property type="match status" value="2"/>
</dbReference>
<dbReference type="PROSITE" id="PS50109">
    <property type="entry name" value="HIS_KIN"/>
    <property type="match status" value="1"/>
</dbReference>
<evidence type="ECO:0000313" key="11">
    <source>
        <dbReference type="EMBL" id="GAA3925503.1"/>
    </source>
</evidence>
<evidence type="ECO:0000259" key="8">
    <source>
        <dbReference type="PROSITE" id="PS50110"/>
    </source>
</evidence>
<evidence type="ECO:0000256" key="3">
    <source>
        <dbReference type="ARBA" id="ARBA00022553"/>
    </source>
</evidence>
<name>A0ABP7MP30_9GAMM</name>
<dbReference type="InterPro" id="IPR013656">
    <property type="entry name" value="PAS_4"/>
</dbReference>
<dbReference type="EMBL" id="BAABBN010000007">
    <property type="protein sequence ID" value="GAA3925503.1"/>
    <property type="molecule type" value="Genomic_DNA"/>
</dbReference>
<keyword evidence="3 6" id="KW-0597">Phosphoprotein</keyword>
<feature type="domain" description="PAC" evidence="10">
    <location>
        <begin position="207"/>
        <end position="258"/>
    </location>
</feature>
<dbReference type="SUPFAM" id="SSF52172">
    <property type="entry name" value="CheY-like"/>
    <property type="match status" value="1"/>
</dbReference>
<dbReference type="InterPro" id="IPR000700">
    <property type="entry name" value="PAS-assoc_C"/>
</dbReference>
<dbReference type="Gene3D" id="3.30.565.10">
    <property type="entry name" value="Histidine kinase-like ATPase, C-terminal domain"/>
    <property type="match status" value="1"/>
</dbReference>
<dbReference type="Gene3D" id="1.10.287.130">
    <property type="match status" value="1"/>
</dbReference>
<accession>A0ABP7MP30</accession>
<proteinExistence type="predicted"/>
<protein>
    <recommendedName>
        <fullName evidence="2">histidine kinase</fullName>
        <ecNumber evidence="2">2.7.13.3</ecNumber>
    </recommendedName>
</protein>
<evidence type="ECO:0000259" key="7">
    <source>
        <dbReference type="PROSITE" id="PS50109"/>
    </source>
</evidence>
<dbReference type="PRINTS" id="PR00344">
    <property type="entry name" value="BCTRLSENSOR"/>
</dbReference>
<dbReference type="InterPro" id="IPR004358">
    <property type="entry name" value="Sig_transdc_His_kin-like_C"/>
</dbReference>
<dbReference type="InterPro" id="IPR035965">
    <property type="entry name" value="PAS-like_dom_sf"/>
</dbReference>
<keyword evidence="12" id="KW-1185">Reference proteome</keyword>
<dbReference type="SMART" id="SM00448">
    <property type="entry name" value="REC"/>
    <property type="match status" value="1"/>
</dbReference>
<evidence type="ECO:0000256" key="5">
    <source>
        <dbReference type="ARBA" id="ARBA00022777"/>
    </source>
</evidence>
<keyword evidence="5" id="KW-0418">Kinase</keyword>
<dbReference type="SMART" id="SM00091">
    <property type="entry name" value="PAS"/>
    <property type="match status" value="2"/>
</dbReference>
<dbReference type="CDD" id="cd00082">
    <property type="entry name" value="HisKA"/>
    <property type="match status" value="1"/>
</dbReference>
<dbReference type="PANTHER" id="PTHR43047">
    <property type="entry name" value="TWO-COMPONENT HISTIDINE PROTEIN KINASE"/>
    <property type="match status" value="1"/>
</dbReference>
<feature type="domain" description="PAC" evidence="10">
    <location>
        <begin position="87"/>
        <end position="137"/>
    </location>
</feature>
<dbReference type="InterPro" id="IPR036890">
    <property type="entry name" value="HATPase_C_sf"/>
</dbReference>
<dbReference type="InterPro" id="IPR036097">
    <property type="entry name" value="HisK_dim/P_sf"/>
</dbReference>
<organism evidence="11 12">
    <name type="scientific">Litoribacillus peritrichatus</name>
    <dbReference type="NCBI Taxonomy" id="718191"/>
    <lineage>
        <taxon>Bacteria</taxon>
        <taxon>Pseudomonadati</taxon>
        <taxon>Pseudomonadota</taxon>
        <taxon>Gammaproteobacteria</taxon>
        <taxon>Oceanospirillales</taxon>
        <taxon>Oceanospirillaceae</taxon>
        <taxon>Litoribacillus</taxon>
    </lineage>
</organism>